<dbReference type="GO" id="GO:0003964">
    <property type="term" value="F:RNA-directed DNA polymerase activity"/>
    <property type="evidence" value="ECO:0007669"/>
    <property type="project" value="UniProtKB-KW"/>
</dbReference>
<organism evidence="1 2">
    <name type="scientific">Lasius niger</name>
    <name type="common">Black garden ant</name>
    <dbReference type="NCBI Taxonomy" id="67767"/>
    <lineage>
        <taxon>Eukaryota</taxon>
        <taxon>Metazoa</taxon>
        <taxon>Ecdysozoa</taxon>
        <taxon>Arthropoda</taxon>
        <taxon>Hexapoda</taxon>
        <taxon>Insecta</taxon>
        <taxon>Pterygota</taxon>
        <taxon>Neoptera</taxon>
        <taxon>Endopterygota</taxon>
        <taxon>Hymenoptera</taxon>
        <taxon>Apocrita</taxon>
        <taxon>Aculeata</taxon>
        <taxon>Formicoidea</taxon>
        <taxon>Formicidae</taxon>
        <taxon>Formicinae</taxon>
        <taxon>Lasius</taxon>
        <taxon>Lasius</taxon>
    </lineage>
</organism>
<dbReference type="Proteomes" id="UP000036403">
    <property type="component" value="Unassembled WGS sequence"/>
</dbReference>
<dbReference type="PaxDb" id="67767-A0A0J7KA30"/>
<comment type="caution">
    <text evidence="1">The sequence shown here is derived from an EMBL/GenBank/DDBJ whole genome shotgun (WGS) entry which is preliminary data.</text>
</comment>
<evidence type="ECO:0000313" key="1">
    <source>
        <dbReference type="EMBL" id="KMQ87076.1"/>
    </source>
</evidence>
<accession>A0A0J7KA30</accession>
<keyword evidence="2" id="KW-1185">Reference proteome</keyword>
<gene>
    <name evidence="1" type="ORF">RF55_13750</name>
</gene>
<dbReference type="PANTHER" id="PTHR47510:SF3">
    <property type="entry name" value="ENDO_EXONUCLEASE_PHOSPHATASE DOMAIN-CONTAINING PROTEIN"/>
    <property type="match status" value="1"/>
</dbReference>
<keyword evidence="1" id="KW-0695">RNA-directed DNA polymerase</keyword>
<dbReference type="STRING" id="67767.A0A0J7KA30"/>
<dbReference type="PANTHER" id="PTHR47510">
    <property type="entry name" value="REVERSE TRANSCRIPTASE DOMAIN-CONTAINING PROTEIN"/>
    <property type="match status" value="1"/>
</dbReference>
<name>A0A0J7KA30_LASNI</name>
<evidence type="ECO:0000313" key="2">
    <source>
        <dbReference type="Proteomes" id="UP000036403"/>
    </source>
</evidence>
<sequence>MEVSAVLTNLLYERSTSANLSPGDDKKAVAEVLDDLGGRRISGGETNNVGCREGVQNAGGKIICVCCWFLRATRETLYKVLKSADCGLRVKRLSRARDRGIKIETFALDIEKITAHPGLVSAGLEVRENTKLNPRLIVHGVPAEMSAEEIKDELIAQNLSADSKKDLKIIYIFTHKEHDKRTNSCIMEVSPALYTELQVNYRHSIILGDFNADMNQTTFDSQQLSSFISASSLHLVPFASTHHLRSSSTLLDLCIIDDADKLKEYGQHGVVFLSAYDLIYIRYGIRLQRRRGRLVCRDWRDFDAASFQSDIGDIDWTDFLVSNDMDDKIGIFNTKLLDIFNTHMPLKRRFFKNMPAPWLTEDIRSAMRDRDLARRVWRKRRCDTYYDRYRTLRNKAQNLVLAAKSAYYDEIFNRAGSANEVTLMTKVWSYVTTTTIGRVIFRAKSNAVGVDGIFLKLLRLTIHCIVPILEHLFNFSLMNGVFPTQWKSALICPIPKIRNPTLVKHYRPISILPTLSKALERVVCD</sequence>
<reference evidence="1 2" key="1">
    <citation type="submission" date="2015-04" db="EMBL/GenBank/DDBJ databases">
        <title>Lasius niger genome sequencing.</title>
        <authorList>
            <person name="Konorov E.A."/>
            <person name="Nikitin M.A."/>
            <person name="Kirill M.V."/>
            <person name="Chang P."/>
        </authorList>
    </citation>
    <scope>NUCLEOTIDE SEQUENCE [LARGE SCALE GENOMIC DNA]</scope>
    <source>
        <tissue evidence="1">Whole</tissue>
    </source>
</reference>
<dbReference type="OrthoDB" id="8122238at2759"/>
<keyword evidence="1" id="KW-0548">Nucleotidyltransferase</keyword>
<protein>
    <submittedName>
        <fullName evidence="1">Rna-directed dna polymerase from mobile element jockey-like protein</fullName>
    </submittedName>
</protein>
<proteinExistence type="predicted"/>
<dbReference type="AlphaFoldDB" id="A0A0J7KA30"/>
<keyword evidence="1" id="KW-0808">Transferase</keyword>
<dbReference type="EMBL" id="LBMM01011026">
    <property type="protein sequence ID" value="KMQ87076.1"/>
    <property type="molecule type" value="Genomic_DNA"/>
</dbReference>